<accession>A0A2T0JZN3</accession>
<feature type="transmembrane region" description="Helical" evidence="1">
    <location>
        <begin position="76"/>
        <end position="93"/>
    </location>
</feature>
<keyword evidence="3" id="KW-1185">Reference proteome</keyword>
<evidence type="ECO:0000256" key="1">
    <source>
        <dbReference type="SAM" id="Phobius"/>
    </source>
</evidence>
<dbReference type="GO" id="GO:0022857">
    <property type="term" value="F:transmembrane transporter activity"/>
    <property type="evidence" value="ECO:0007669"/>
    <property type="project" value="InterPro"/>
</dbReference>
<protein>
    <submittedName>
        <fullName evidence="2">CP family cyanate transporter-like MFS transporter</fullName>
    </submittedName>
</protein>
<reference evidence="2 3" key="1">
    <citation type="submission" date="2018-03" db="EMBL/GenBank/DDBJ databases">
        <title>Genomic Encyclopedia of Archaeal and Bacterial Type Strains, Phase II (KMG-II): from individual species to whole genera.</title>
        <authorList>
            <person name="Goeker M."/>
        </authorList>
    </citation>
    <scope>NUCLEOTIDE SEQUENCE [LARGE SCALE GENOMIC DNA]</scope>
    <source>
        <strain evidence="2 3">DSM 43146</strain>
    </source>
</reference>
<keyword evidence="1" id="KW-1133">Transmembrane helix</keyword>
<sequence length="391" mass="39565">MKRLLPAVSAAATIFLVAVCLRPAITAVGPLLPQISATEGLGEAAQGLLGALPLLAFALVSPQVHRVSGRLGMERAVLVALLVLAAGTLARSYSGHAGLWAGTLIIGCAIAVGNVLVPAIVKRDYAADVSRATGFYTAFITVSASLASAIAVPVADAVDWRLSLALWAGLALVVAAAWAPRARGPAVIETGGPRGDVAVWRQPRAWLITAFMGLQSTCFYVFVTWLPTIEIAGGVSERTAGVHLFVFQGMGILGGLAIPVLLREPGRRSLGALVASLPVIVAVAGLLLAPGLAVLWAAIAGLGQGASLVAALTLISLGGRTSAETTRLSGMAQSLGYLLAAGGPVAAGVLAERTGAWRATLVMVVVLGVLQAVAGLAAGRVPRGQTLGSRS</sequence>
<dbReference type="InterPro" id="IPR036259">
    <property type="entry name" value="MFS_trans_sf"/>
</dbReference>
<feature type="transmembrane region" description="Helical" evidence="1">
    <location>
        <begin position="294"/>
        <end position="315"/>
    </location>
</feature>
<comment type="caution">
    <text evidence="2">The sequence shown here is derived from an EMBL/GenBank/DDBJ whole genome shotgun (WGS) entry which is preliminary data.</text>
</comment>
<keyword evidence="1" id="KW-0812">Transmembrane</keyword>
<feature type="transmembrane region" description="Helical" evidence="1">
    <location>
        <begin position="335"/>
        <end position="351"/>
    </location>
</feature>
<dbReference type="InterPro" id="IPR011701">
    <property type="entry name" value="MFS"/>
</dbReference>
<dbReference type="Gene3D" id="1.20.1250.20">
    <property type="entry name" value="MFS general substrate transporter like domains"/>
    <property type="match status" value="2"/>
</dbReference>
<dbReference type="AlphaFoldDB" id="A0A2T0JZN3"/>
<feature type="transmembrane region" description="Helical" evidence="1">
    <location>
        <begin position="160"/>
        <end position="179"/>
    </location>
</feature>
<feature type="transmembrane region" description="Helical" evidence="1">
    <location>
        <begin position="133"/>
        <end position="154"/>
    </location>
</feature>
<dbReference type="InterPro" id="IPR052524">
    <property type="entry name" value="MFS_Cyanate_Porter"/>
</dbReference>
<dbReference type="Proteomes" id="UP000239415">
    <property type="component" value="Unassembled WGS sequence"/>
</dbReference>
<feature type="transmembrane region" description="Helical" evidence="1">
    <location>
        <begin position="269"/>
        <end position="288"/>
    </location>
</feature>
<dbReference type="SUPFAM" id="SSF103473">
    <property type="entry name" value="MFS general substrate transporter"/>
    <property type="match status" value="1"/>
</dbReference>
<dbReference type="PANTHER" id="PTHR23523:SF2">
    <property type="entry name" value="2-NITROIMIDAZOLE TRANSPORTER"/>
    <property type="match status" value="1"/>
</dbReference>
<dbReference type="EMBL" id="PVMZ01000023">
    <property type="protein sequence ID" value="PRX14776.1"/>
    <property type="molecule type" value="Genomic_DNA"/>
</dbReference>
<feature type="transmembrane region" description="Helical" evidence="1">
    <location>
        <begin position="99"/>
        <end position="121"/>
    </location>
</feature>
<dbReference type="OrthoDB" id="5317164at2"/>
<keyword evidence="1" id="KW-0472">Membrane</keyword>
<feature type="transmembrane region" description="Helical" evidence="1">
    <location>
        <begin position="357"/>
        <end position="381"/>
    </location>
</feature>
<dbReference type="RefSeq" id="WP_106328564.1">
    <property type="nucleotide sequence ID" value="NZ_BOMO01000138.1"/>
</dbReference>
<organism evidence="2 3">
    <name type="scientific">Actinoplanes italicus</name>
    <dbReference type="NCBI Taxonomy" id="113567"/>
    <lineage>
        <taxon>Bacteria</taxon>
        <taxon>Bacillati</taxon>
        <taxon>Actinomycetota</taxon>
        <taxon>Actinomycetes</taxon>
        <taxon>Micromonosporales</taxon>
        <taxon>Micromonosporaceae</taxon>
        <taxon>Actinoplanes</taxon>
    </lineage>
</organism>
<dbReference type="Pfam" id="PF07690">
    <property type="entry name" value="MFS_1"/>
    <property type="match status" value="1"/>
</dbReference>
<evidence type="ECO:0000313" key="2">
    <source>
        <dbReference type="EMBL" id="PRX14776.1"/>
    </source>
</evidence>
<evidence type="ECO:0000313" key="3">
    <source>
        <dbReference type="Proteomes" id="UP000239415"/>
    </source>
</evidence>
<feature type="transmembrane region" description="Helical" evidence="1">
    <location>
        <begin position="44"/>
        <end position="64"/>
    </location>
</feature>
<proteinExistence type="predicted"/>
<dbReference type="PANTHER" id="PTHR23523">
    <property type="match status" value="1"/>
</dbReference>
<feature type="transmembrane region" description="Helical" evidence="1">
    <location>
        <begin position="240"/>
        <end position="262"/>
    </location>
</feature>
<name>A0A2T0JZN3_9ACTN</name>
<gene>
    <name evidence="2" type="ORF">CLV67_123162</name>
</gene>
<feature type="transmembrane region" description="Helical" evidence="1">
    <location>
        <begin position="205"/>
        <end position="228"/>
    </location>
</feature>